<dbReference type="InterPro" id="IPR037618">
    <property type="entry name" value="LIPB1/2_SAM_2nd"/>
</dbReference>
<evidence type="ECO:0000256" key="1">
    <source>
        <dbReference type="ARBA" id="ARBA00007547"/>
    </source>
</evidence>
<dbReference type="InterPro" id="IPR058914">
    <property type="entry name" value="LIPB1/2_CC"/>
</dbReference>
<feature type="region of interest" description="Disordered" evidence="7">
    <location>
        <begin position="510"/>
        <end position="554"/>
    </location>
</feature>
<evidence type="ECO:0000256" key="7">
    <source>
        <dbReference type="SAM" id="MobiDB-lite"/>
    </source>
</evidence>
<feature type="compositionally biased region" description="Basic and acidic residues" evidence="7">
    <location>
        <begin position="516"/>
        <end position="526"/>
    </location>
</feature>
<evidence type="ECO:0000256" key="6">
    <source>
        <dbReference type="SAM" id="Coils"/>
    </source>
</evidence>
<dbReference type="PROSITE" id="PS50105">
    <property type="entry name" value="SAM_DOMAIN"/>
    <property type="match status" value="2"/>
</dbReference>
<feature type="compositionally biased region" description="Polar residues" evidence="7">
    <location>
        <begin position="328"/>
        <end position="343"/>
    </location>
</feature>
<feature type="coiled-coil region" evidence="6">
    <location>
        <begin position="200"/>
        <end position="308"/>
    </location>
</feature>
<organism evidence="9 10">
    <name type="scientific">Urocynchramus pylzowi</name>
    <dbReference type="NCBI Taxonomy" id="571890"/>
    <lineage>
        <taxon>Eukaryota</taxon>
        <taxon>Metazoa</taxon>
        <taxon>Chordata</taxon>
        <taxon>Craniata</taxon>
        <taxon>Vertebrata</taxon>
        <taxon>Euteleostomi</taxon>
        <taxon>Archelosauria</taxon>
        <taxon>Archosauria</taxon>
        <taxon>Dinosauria</taxon>
        <taxon>Saurischia</taxon>
        <taxon>Theropoda</taxon>
        <taxon>Coelurosauria</taxon>
        <taxon>Aves</taxon>
        <taxon>Neognathae</taxon>
        <taxon>Neoaves</taxon>
        <taxon>Telluraves</taxon>
        <taxon>Australaves</taxon>
        <taxon>Passeriformes</taxon>
        <taxon>Passeroidea</taxon>
        <taxon>Fringillidae</taxon>
        <taxon>Urocynchramus</taxon>
    </lineage>
</organism>
<dbReference type="FunFam" id="1.10.150.50:FF:000005">
    <property type="entry name" value="Liprin-beta-1 isoform 1"/>
    <property type="match status" value="1"/>
</dbReference>
<dbReference type="Pfam" id="PF26022">
    <property type="entry name" value="CC_Liprin_beta"/>
    <property type="match status" value="1"/>
</dbReference>
<dbReference type="EMBL" id="VZRH01004967">
    <property type="protein sequence ID" value="NWT99255.1"/>
    <property type="molecule type" value="Genomic_DNA"/>
</dbReference>
<protein>
    <submittedName>
        <fullName evidence="9">LIPB1 protein</fullName>
    </submittedName>
</protein>
<dbReference type="PANTHER" id="PTHR12587">
    <property type="entry name" value="LAR INTERACTING PROTEIN LIP -RELATED PROTEIN"/>
    <property type="match status" value="1"/>
</dbReference>
<keyword evidence="3" id="KW-0677">Repeat</keyword>
<feature type="non-terminal residue" evidence="9">
    <location>
        <position position="978"/>
    </location>
</feature>
<reference evidence="9 10" key="1">
    <citation type="submission" date="2019-09" db="EMBL/GenBank/DDBJ databases">
        <title>Bird 10,000 Genomes (B10K) Project - Family phase.</title>
        <authorList>
            <person name="Zhang G."/>
        </authorList>
    </citation>
    <scope>NUCLEOTIDE SEQUENCE [LARGE SCALE GENOMIC DNA]</scope>
    <source>
        <strain evidence="9">B10K-DU-012-38</strain>
        <tissue evidence="9">Muscle</tissue>
    </source>
</reference>
<keyword evidence="10" id="KW-1185">Reference proteome</keyword>
<evidence type="ECO:0000259" key="8">
    <source>
        <dbReference type="PROSITE" id="PS50105"/>
    </source>
</evidence>
<evidence type="ECO:0000256" key="2">
    <source>
        <dbReference type="ARBA" id="ARBA00022553"/>
    </source>
</evidence>
<sequence>MMSDASDMLAAALEQMDGIIAGSKALEYSNGIFDCQSPTSPFMGGLRALHLVEDLRGLLEVMEADEREGLRCQVPDSTAEALIEWLQSQMTNGHISGNGDVYQERLARLENDKESLVLQVSVLTDQVEAQGEKIRDLEFCLEEHREKLNATEEMLQQELLSRTTLETQKLDLMAEISTLKLKLTSVEKDRLDYEDRFRDTEDLIQEINELRLRVGEMDNERLQYEKKLKTTKDELSALKDKLEQKEAEVKRLHEKLVSKLKGEGIEILDRDIEVQKMKKAVESLMAANEEKDRKIEELRQSLNRYKKVQDMVILAQGKKGKESESEDLTSGSVSTGLLDTPSLTDPEKSPSPTPVTASPIHDEFNVNIHEENSLQIHTSILQISIPSFSSTSKSSETVAERLKTHPRPDPASEMRYHVFHFSVVNPIFSWFLCCSFRISPLQKSSSLSSLRKEASEVVKPPVEGNNFATLPPKSPSHGGTGDEDSFGTRKARSSFGRGFFKIKNNKRTASAPNLAETEKGSADHLDLAGLPPRPKEADSLQMTPPSPDSRKKARGIKKLFGRLKRSQSTTFNPDDMSETEFKRGGTRATAGPRLGWSRDLGQSHSELDMPFAKWTKEQVCNWLQDQGLGSYINNGRHWILSGQTLLQASQQDLEKELGIKHPLHRKKLQLALQALGSEEENNHGKLDYHWVTRWLDDIGLPQYKTQFDEGKVDGRMLHYMTVDDLLSLKVISVLHHLSIKRAIQVLRINNFEPNCLRRRPSDENNVTPSEVTQWTNHRVMEWLRSVDLAEYAPNLRGSGVHGGLMVLEPRFNVETMAQLLNIPPNKTLLRRHLATHFNLLVGQEAQQQKREAMESPDYVLLTATAKVKPKKLTFSNFGSLRKKKQDDVEEYVCPMELGRASGSGSKKGFKPGLDMRVYDDDDLDRLEQMEDSEGTVRQIGAFSEGINNLTHMLKEDEMFKDFATRSPSTSITDEDSNV</sequence>
<feature type="domain" description="SAM" evidence="8">
    <location>
        <begin position="614"/>
        <end position="678"/>
    </location>
</feature>
<dbReference type="Pfam" id="PF00536">
    <property type="entry name" value="SAM_1"/>
    <property type="match status" value="2"/>
</dbReference>
<dbReference type="InterPro" id="IPR013761">
    <property type="entry name" value="SAM/pointed_sf"/>
</dbReference>
<comment type="caution">
    <text evidence="9">The sequence shown here is derived from an EMBL/GenBank/DDBJ whole genome shotgun (WGS) entry which is preliminary data.</text>
</comment>
<dbReference type="Gene3D" id="1.10.150.50">
    <property type="entry name" value="Transcription Factor, Ets-1"/>
    <property type="match status" value="3"/>
</dbReference>
<dbReference type="CDD" id="cd09563">
    <property type="entry name" value="SAM_liprin-beta1_2_repeat1"/>
    <property type="match status" value="1"/>
</dbReference>
<keyword evidence="2" id="KW-0597">Phosphoprotein</keyword>
<dbReference type="CDD" id="cd09569">
    <property type="entry name" value="SAM_liprin-beta1_2_repeat3"/>
    <property type="match status" value="1"/>
</dbReference>
<evidence type="ECO:0000256" key="5">
    <source>
        <dbReference type="ARBA" id="ARBA00060046"/>
    </source>
</evidence>
<dbReference type="InterPro" id="IPR037619">
    <property type="entry name" value="LIPB1/2_SAM_3rd"/>
</dbReference>
<evidence type="ECO:0000313" key="9">
    <source>
        <dbReference type="EMBL" id="NWT99255.1"/>
    </source>
</evidence>
<dbReference type="SMART" id="SM00454">
    <property type="entry name" value="SAM"/>
    <property type="match status" value="3"/>
</dbReference>
<dbReference type="GO" id="GO:0005829">
    <property type="term" value="C:cytosol"/>
    <property type="evidence" value="ECO:0007669"/>
    <property type="project" value="UniProtKB-ARBA"/>
</dbReference>
<evidence type="ECO:0000313" key="10">
    <source>
        <dbReference type="Proteomes" id="UP000524542"/>
    </source>
</evidence>
<feature type="region of interest" description="Disordered" evidence="7">
    <location>
        <begin position="567"/>
        <end position="597"/>
    </location>
</feature>
<dbReference type="SUPFAM" id="SSF144266">
    <property type="entry name" value="MPN010-like"/>
    <property type="match status" value="1"/>
</dbReference>
<comment type="function">
    <text evidence="5">May regulate the disassembly of focal adhesions. Did not bind receptor-like tyrosine phosphatases type 2A.</text>
</comment>
<dbReference type="CDD" id="cd09566">
    <property type="entry name" value="SAM_liprin-beta1_2_repeat2"/>
    <property type="match status" value="1"/>
</dbReference>
<dbReference type="Pfam" id="PF07647">
    <property type="entry name" value="SAM_2"/>
    <property type="match status" value="1"/>
</dbReference>
<accession>A0A7K5T653</accession>
<feature type="region of interest" description="Disordered" evidence="7">
    <location>
        <begin position="457"/>
        <end position="489"/>
    </location>
</feature>
<dbReference type="PANTHER" id="PTHR12587:SF16">
    <property type="entry name" value="LIPRIN-BETA-1"/>
    <property type="match status" value="1"/>
</dbReference>
<dbReference type="InterPro" id="IPR001660">
    <property type="entry name" value="SAM"/>
</dbReference>
<dbReference type="InterPro" id="IPR037617">
    <property type="entry name" value="LIPB1/2_SAM_1"/>
</dbReference>
<comment type="similarity">
    <text evidence="1">Belongs to the liprin family. Liprin-beta subfamily.</text>
</comment>
<dbReference type="GO" id="GO:0048786">
    <property type="term" value="C:presynaptic active zone"/>
    <property type="evidence" value="ECO:0007669"/>
    <property type="project" value="TreeGrafter"/>
</dbReference>
<name>A0A7K5T653_9FRIN</name>
<feature type="coiled-coil region" evidence="6">
    <location>
        <begin position="99"/>
        <end position="161"/>
    </location>
</feature>
<dbReference type="Proteomes" id="UP000524542">
    <property type="component" value="Unassembled WGS sequence"/>
</dbReference>
<feature type="region of interest" description="Disordered" evidence="7">
    <location>
        <begin position="316"/>
        <end position="359"/>
    </location>
</feature>
<dbReference type="SUPFAM" id="SSF47769">
    <property type="entry name" value="SAM/Pointed domain"/>
    <property type="match status" value="3"/>
</dbReference>
<dbReference type="FunFam" id="1.10.150.50:FF:000007">
    <property type="entry name" value="Liprin-beta-1 isoform 1"/>
    <property type="match status" value="1"/>
</dbReference>
<gene>
    <name evidence="9" type="primary">Ppfibp1</name>
    <name evidence="9" type="ORF">UROPYL_R04162</name>
</gene>
<keyword evidence="4 6" id="KW-0175">Coiled coil</keyword>
<evidence type="ECO:0000256" key="3">
    <source>
        <dbReference type="ARBA" id="ARBA00022737"/>
    </source>
</evidence>
<feature type="non-terminal residue" evidence="9">
    <location>
        <position position="1"/>
    </location>
</feature>
<dbReference type="FunFam" id="1.10.150.50:FF:000017">
    <property type="entry name" value="Liprin-beta-1 isoform 1"/>
    <property type="match status" value="1"/>
</dbReference>
<evidence type="ECO:0000256" key="4">
    <source>
        <dbReference type="ARBA" id="ARBA00023054"/>
    </source>
</evidence>
<proteinExistence type="inferred from homology"/>
<dbReference type="InterPro" id="IPR029515">
    <property type="entry name" value="Liprin"/>
</dbReference>
<feature type="domain" description="SAM" evidence="8">
    <location>
        <begin position="691"/>
        <end position="749"/>
    </location>
</feature>
<dbReference type="AlphaFoldDB" id="A0A7K5T653"/>
<dbReference type="GO" id="GO:0007528">
    <property type="term" value="P:neuromuscular junction development"/>
    <property type="evidence" value="ECO:0007669"/>
    <property type="project" value="TreeGrafter"/>
</dbReference>